<dbReference type="FunFam" id="3.10.50.10:FF:000001">
    <property type="entry name" value="Chitinase 3-like 1"/>
    <property type="match status" value="1"/>
</dbReference>
<keyword evidence="3 4" id="KW-0326">Glycosidase</keyword>
<dbReference type="InterPro" id="IPR017853">
    <property type="entry name" value="GH"/>
</dbReference>
<dbReference type="GO" id="GO:0004568">
    <property type="term" value="F:chitinase activity"/>
    <property type="evidence" value="ECO:0007669"/>
    <property type="project" value="UniProtKB-ARBA"/>
</dbReference>
<keyword evidence="7" id="KW-0732">Signal</keyword>
<dbReference type="GO" id="GO:0046872">
    <property type="term" value="F:metal ion binding"/>
    <property type="evidence" value="ECO:0007669"/>
    <property type="project" value="UniProtKB-KW"/>
</dbReference>
<comment type="caution">
    <text evidence="9">The sequence shown here is derived from an EMBL/GenBank/DDBJ whole genome shotgun (WGS) entry which is preliminary data.</text>
</comment>
<evidence type="ECO:0000259" key="8">
    <source>
        <dbReference type="PROSITE" id="PS51910"/>
    </source>
</evidence>
<dbReference type="SMART" id="SM00636">
    <property type="entry name" value="Glyco_18"/>
    <property type="match status" value="1"/>
</dbReference>
<keyword evidence="1 4" id="KW-0378">Hydrolase</keyword>
<dbReference type="EMBL" id="CAJNOU010000731">
    <property type="protein sequence ID" value="CAF1075271.1"/>
    <property type="molecule type" value="Genomic_DNA"/>
</dbReference>
<evidence type="ECO:0000256" key="7">
    <source>
        <dbReference type="SAM" id="SignalP"/>
    </source>
</evidence>
<feature type="chain" id="PRO_5032476603" description="GH18 domain-containing protein" evidence="7">
    <location>
        <begin position="21"/>
        <end position="500"/>
    </location>
</feature>
<dbReference type="Gene3D" id="3.10.50.10">
    <property type="match status" value="1"/>
</dbReference>
<dbReference type="InterPro" id="IPR001223">
    <property type="entry name" value="Glyco_hydro18_cat"/>
</dbReference>
<dbReference type="GO" id="GO:0005576">
    <property type="term" value="C:extracellular region"/>
    <property type="evidence" value="ECO:0007669"/>
    <property type="project" value="TreeGrafter"/>
</dbReference>
<dbReference type="SUPFAM" id="SSF54556">
    <property type="entry name" value="Chitinase insertion domain"/>
    <property type="match status" value="1"/>
</dbReference>
<dbReference type="PANTHER" id="PTHR11177">
    <property type="entry name" value="CHITINASE"/>
    <property type="match status" value="1"/>
</dbReference>
<sequence length="500" mass="56748">MKFLFLLSALLFLIVNEGYGKRVICYYTNWAAYRPGAGQFSVDDIDPNLCTHIIYSFAKVEGNSLGTTEGTDPENYRRIIALKEKNPDLKILLAVGGWNHGSAPFTQMVATEQSQQQFVENSYNLLKKYGFDGLDLDWEYPADRGSPPEDRGRFTQLVKKLSDKYKPEGLLLTAATPASPWRYDGSYEPEVCKHLDFINLMTYDYTGQWESNAGHNSPLTSQKQTVEHMLQKPDCTRDKLNLGMGAYGRTHLLANPSATAIGSPTLGHGAMAGPYTAESGFMGYYEVCEKLKQGWTKEWSDQHKVPYAYSGSNWVGYDDIKSITHKECTHELDMNFGLLGSLFRTGSRQTHFASQVTRYADIYASSVVNLVYYPFFYFFRAVPQLMPHESTVDPEEPMHFTSWGDEKSQMDALDRRRSTYSYITTTPPYMSQSLSIHTHPDLPLHVTHDHDDDGDPDEDDIPLIESPDVNDYRPRVTYTPPKRKVDETLNGNDKPKEEKS</sequence>
<dbReference type="PROSITE" id="PS51910">
    <property type="entry name" value="GH18_2"/>
    <property type="match status" value="1"/>
</dbReference>
<feature type="domain" description="GH18" evidence="8">
    <location>
        <begin position="21"/>
        <end position="363"/>
    </location>
</feature>
<dbReference type="GO" id="GO:0006032">
    <property type="term" value="P:chitin catabolic process"/>
    <property type="evidence" value="ECO:0007669"/>
    <property type="project" value="TreeGrafter"/>
</dbReference>
<feature type="signal peptide" evidence="7">
    <location>
        <begin position="1"/>
        <end position="20"/>
    </location>
</feature>
<evidence type="ECO:0000313" key="9">
    <source>
        <dbReference type="EMBL" id="CAF1075271.1"/>
    </source>
</evidence>
<evidence type="ECO:0000256" key="4">
    <source>
        <dbReference type="RuleBase" id="RU000489"/>
    </source>
</evidence>
<gene>
    <name evidence="9" type="ORF">SEV965_LOCUS14567</name>
</gene>
<dbReference type="Proteomes" id="UP000663889">
    <property type="component" value="Unassembled WGS sequence"/>
</dbReference>
<evidence type="ECO:0000256" key="3">
    <source>
        <dbReference type="ARBA" id="ARBA00023295"/>
    </source>
</evidence>
<proteinExistence type="inferred from homology"/>
<feature type="compositionally biased region" description="Basic and acidic residues" evidence="6">
    <location>
        <begin position="483"/>
        <end position="500"/>
    </location>
</feature>
<evidence type="ECO:0000256" key="2">
    <source>
        <dbReference type="ARBA" id="ARBA00023157"/>
    </source>
</evidence>
<evidence type="ECO:0000256" key="1">
    <source>
        <dbReference type="ARBA" id="ARBA00022801"/>
    </source>
</evidence>
<feature type="compositionally biased region" description="Basic and acidic residues" evidence="6">
    <location>
        <begin position="438"/>
        <end position="451"/>
    </location>
</feature>
<dbReference type="InterPro" id="IPR050314">
    <property type="entry name" value="Glycosyl_Hydrlase_18"/>
</dbReference>
<dbReference type="InterPro" id="IPR001579">
    <property type="entry name" value="Glyco_hydro_18_chit_AS"/>
</dbReference>
<feature type="region of interest" description="Disordered" evidence="6">
    <location>
        <begin position="431"/>
        <end position="500"/>
    </location>
</feature>
<organism evidence="9 10">
    <name type="scientific">Rotaria sordida</name>
    <dbReference type="NCBI Taxonomy" id="392033"/>
    <lineage>
        <taxon>Eukaryota</taxon>
        <taxon>Metazoa</taxon>
        <taxon>Spiralia</taxon>
        <taxon>Gnathifera</taxon>
        <taxon>Rotifera</taxon>
        <taxon>Eurotatoria</taxon>
        <taxon>Bdelloidea</taxon>
        <taxon>Philodinida</taxon>
        <taxon>Philodinidae</taxon>
        <taxon>Rotaria</taxon>
    </lineage>
</organism>
<dbReference type="PROSITE" id="PS01095">
    <property type="entry name" value="GH18_1"/>
    <property type="match status" value="1"/>
</dbReference>
<dbReference type="InterPro" id="IPR029070">
    <property type="entry name" value="Chitinase_insertion_sf"/>
</dbReference>
<evidence type="ECO:0000256" key="5">
    <source>
        <dbReference type="RuleBase" id="RU004453"/>
    </source>
</evidence>
<protein>
    <recommendedName>
        <fullName evidence="8">GH18 domain-containing protein</fullName>
    </recommendedName>
</protein>
<dbReference type="InterPro" id="IPR011583">
    <property type="entry name" value="Chitinase_II/V-like_cat"/>
</dbReference>
<name>A0A814M806_9BILA</name>
<dbReference type="AlphaFoldDB" id="A0A814M806"/>
<dbReference type="SUPFAM" id="SSF51445">
    <property type="entry name" value="(Trans)glycosidases"/>
    <property type="match status" value="1"/>
</dbReference>
<feature type="compositionally biased region" description="Acidic residues" evidence="6">
    <location>
        <begin position="452"/>
        <end position="462"/>
    </location>
</feature>
<dbReference type="GO" id="GO:0008061">
    <property type="term" value="F:chitin binding"/>
    <property type="evidence" value="ECO:0007669"/>
    <property type="project" value="InterPro"/>
</dbReference>
<keyword evidence="2" id="KW-1015">Disulfide bond</keyword>
<comment type="similarity">
    <text evidence="5">Belongs to the glycosyl hydrolase 18 family.</text>
</comment>
<dbReference type="PANTHER" id="PTHR11177:SF317">
    <property type="entry name" value="CHITINASE 12-RELATED"/>
    <property type="match status" value="1"/>
</dbReference>
<evidence type="ECO:0000256" key="6">
    <source>
        <dbReference type="SAM" id="MobiDB-lite"/>
    </source>
</evidence>
<dbReference type="Pfam" id="PF00704">
    <property type="entry name" value="Glyco_hydro_18"/>
    <property type="match status" value="1"/>
</dbReference>
<reference evidence="9" key="1">
    <citation type="submission" date="2021-02" db="EMBL/GenBank/DDBJ databases">
        <authorList>
            <person name="Nowell W R."/>
        </authorList>
    </citation>
    <scope>NUCLEOTIDE SEQUENCE</scope>
</reference>
<evidence type="ECO:0000313" key="10">
    <source>
        <dbReference type="Proteomes" id="UP000663889"/>
    </source>
</evidence>
<accession>A0A814M806</accession>
<dbReference type="Gene3D" id="3.20.20.80">
    <property type="entry name" value="Glycosidases"/>
    <property type="match status" value="1"/>
</dbReference>
<dbReference type="GO" id="GO:0005975">
    <property type="term" value="P:carbohydrate metabolic process"/>
    <property type="evidence" value="ECO:0007669"/>
    <property type="project" value="InterPro"/>
</dbReference>